<protein>
    <submittedName>
        <fullName evidence="1">Uncharacterized protein</fullName>
    </submittedName>
</protein>
<evidence type="ECO:0000313" key="1">
    <source>
        <dbReference type="EMBL" id="CAA9553581.1"/>
    </source>
</evidence>
<name>A0A6J4UKN6_9BACT</name>
<dbReference type="EMBL" id="CADCWL010000041">
    <property type="protein sequence ID" value="CAA9553581.1"/>
    <property type="molecule type" value="Genomic_DNA"/>
</dbReference>
<dbReference type="AlphaFoldDB" id="A0A6J4UKN6"/>
<gene>
    <name evidence="1" type="ORF">AVDCRST_MAG19-1029</name>
</gene>
<accession>A0A6J4UKN6</accession>
<organism evidence="1">
    <name type="scientific">uncultured Thermomicrobiales bacterium</name>
    <dbReference type="NCBI Taxonomy" id="1645740"/>
    <lineage>
        <taxon>Bacteria</taxon>
        <taxon>Pseudomonadati</taxon>
        <taxon>Thermomicrobiota</taxon>
        <taxon>Thermomicrobia</taxon>
        <taxon>Thermomicrobiales</taxon>
        <taxon>environmental samples</taxon>
    </lineage>
</organism>
<proteinExistence type="predicted"/>
<reference evidence="1" key="1">
    <citation type="submission" date="2020-02" db="EMBL/GenBank/DDBJ databases">
        <authorList>
            <person name="Meier V. D."/>
        </authorList>
    </citation>
    <scope>NUCLEOTIDE SEQUENCE</scope>
    <source>
        <strain evidence="1">AVDCRST_MAG19</strain>
    </source>
</reference>
<sequence>MLRIRSGRRGIPALHPAEMNLGTVAGEFLSNLVPGLVQFADAFGPLLDLALA</sequence>